<evidence type="ECO:0000313" key="3">
    <source>
        <dbReference type="Proteomes" id="UP000027138"/>
    </source>
</evidence>
<feature type="region of interest" description="Disordered" evidence="1">
    <location>
        <begin position="174"/>
        <end position="197"/>
    </location>
</feature>
<dbReference type="EMBL" id="KK914432">
    <property type="protein sequence ID" value="KDP36498.1"/>
    <property type="molecule type" value="Genomic_DNA"/>
</dbReference>
<accession>A0A067KNA4</accession>
<feature type="compositionally biased region" description="Basic and acidic residues" evidence="1">
    <location>
        <begin position="49"/>
        <end position="61"/>
    </location>
</feature>
<dbReference type="AlphaFoldDB" id="A0A067KNA4"/>
<name>A0A067KNA4_JATCU</name>
<proteinExistence type="predicted"/>
<reference evidence="2 3" key="1">
    <citation type="journal article" date="2014" name="PLoS ONE">
        <title>Global Analysis of Gene Expression Profiles in Physic Nut (Jatropha curcas L.) Seedlings Exposed to Salt Stress.</title>
        <authorList>
            <person name="Zhang L."/>
            <person name="Zhang C."/>
            <person name="Wu P."/>
            <person name="Chen Y."/>
            <person name="Li M."/>
            <person name="Jiang H."/>
            <person name="Wu G."/>
        </authorList>
    </citation>
    <scope>NUCLEOTIDE SEQUENCE [LARGE SCALE GENOMIC DNA]</scope>
    <source>
        <strain evidence="3">cv. GZQX0401</strain>
        <tissue evidence="2">Young leaves</tissue>
    </source>
</reference>
<dbReference type="Proteomes" id="UP000027138">
    <property type="component" value="Unassembled WGS sequence"/>
</dbReference>
<sequence length="197" mass="21995">MDEEKDKEDGEKKMSKGDEGDEDKDEEGKVKWKSRGIIHHGSIPTIKASKGERPKEVLEAKRAKRVLSNSDFKITSQGEKAPRTISWSRTNSWLIKIEEPSTPSDLPSSASSSPLGFCFEIENSPVRTDSPISASTIADRMAKSSVHLSEMEKMMQRIVASSLEKLMRFDKGKEKVVIEDDGEAKGESEKKEHVDNT</sequence>
<keyword evidence="3" id="KW-1185">Reference proteome</keyword>
<evidence type="ECO:0000313" key="2">
    <source>
        <dbReference type="EMBL" id="KDP36498.1"/>
    </source>
</evidence>
<protein>
    <submittedName>
        <fullName evidence="2">Uncharacterized protein</fullName>
    </submittedName>
</protein>
<feature type="region of interest" description="Disordered" evidence="1">
    <location>
        <begin position="1"/>
        <end position="61"/>
    </location>
</feature>
<evidence type="ECO:0000256" key="1">
    <source>
        <dbReference type="SAM" id="MobiDB-lite"/>
    </source>
</evidence>
<feature type="compositionally biased region" description="Basic and acidic residues" evidence="1">
    <location>
        <begin position="7"/>
        <end position="18"/>
    </location>
</feature>
<organism evidence="2 3">
    <name type="scientific">Jatropha curcas</name>
    <name type="common">Barbados nut</name>
    <dbReference type="NCBI Taxonomy" id="180498"/>
    <lineage>
        <taxon>Eukaryota</taxon>
        <taxon>Viridiplantae</taxon>
        <taxon>Streptophyta</taxon>
        <taxon>Embryophyta</taxon>
        <taxon>Tracheophyta</taxon>
        <taxon>Spermatophyta</taxon>
        <taxon>Magnoliopsida</taxon>
        <taxon>eudicotyledons</taxon>
        <taxon>Gunneridae</taxon>
        <taxon>Pentapetalae</taxon>
        <taxon>rosids</taxon>
        <taxon>fabids</taxon>
        <taxon>Malpighiales</taxon>
        <taxon>Euphorbiaceae</taxon>
        <taxon>Crotonoideae</taxon>
        <taxon>Jatropheae</taxon>
        <taxon>Jatropha</taxon>
    </lineage>
</organism>
<gene>
    <name evidence="2" type="ORF">JCGZ_09343</name>
</gene>